<dbReference type="Proteomes" id="UP000019760">
    <property type="component" value="Unassembled WGS sequence"/>
</dbReference>
<dbReference type="PANTHER" id="PTHR43685">
    <property type="entry name" value="GLYCOSYLTRANSFERASE"/>
    <property type="match status" value="1"/>
</dbReference>
<dbReference type="InterPro" id="IPR001173">
    <property type="entry name" value="Glyco_trans_2-like"/>
</dbReference>
<reference evidence="3" key="1">
    <citation type="journal article" date="2014" name="FEMS Microbiol. Lett.">
        <title>Draft Genomic DNA Sequence of the Facultatively Methylotrophic Bacterium Acidomonas methanolica type strain MB58.</title>
        <authorList>
            <person name="Higashiura N."/>
            <person name="Hadano H."/>
            <person name="Hirakawa H."/>
            <person name="Matsutani M."/>
            <person name="Takabe S."/>
            <person name="Matsushita K."/>
            <person name="Azuma Y."/>
        </authorList>
    </citation>
    <scope>NUCLEOTIDE SEQUENCE [LARGE SCALE GENOMIC DNA]</scope>
    <source>
        <strain evidence="3">MB58</strain>
    </source>
</reference>
<keyword evidence="3" id="KW-1185">Reference proteome</keyword>
<dbReference type="CDD" id="cd00761">
    <property type="entry name" value="Glyco_tranf_GTA_type"/>
    <property type="match status" value="1"/>
</dbReference>
<dbReference type="PANTHER" id="PTHR43685:SF3">
    <property type="entry name" value="SLR2126 PROTEIN"/>
    <property type="match status" value="1"/>
</dbReference>
<proteinExistence type="predicted"/>
<dbReference type="InterPro" id="IPR050834">
    <property type="entry name" value="Glycosyltransf_2"/>
</dbReference>
<comment type="caution">
    <text evidence="2">The sequence shown here is derived from an EMBL/GenBank/DDBJ whole genome shotgun (WGS) entry which is preliminary data.</text>
</comment>
<dbReference type="Gene3D" id="3.90.550.10">
    <property type="entry name" value="Spore Coat Polysaccharide Biosynthesis Protein SpsA, Chain A"/>
    <property type="match status" value="1"/>
</dbReference>
<evidence type="ECO:0000313" key="2">
    <source>
        <dbReference type="EMBL" id="GAJ30537.1"/>
    </source>
</evidence>
<dbReference type="OrthoDB" id="9771846at2"/>
<dbReference type="GO" id="GO:0016740">
    <property type="term" value="F:transferase activity"/>
    <property type="evidence" value="ECO:0007669"/>
    <property type="project" value="UniProtKB-KW"/>
</dbReference>
<sequence length="302" mass="33984">MRFSFIVGTVDRVKELGDFLEGLTRQATRDFEVIVVDQSDSDIFEDVIARYNALFPVRHVRSDVRKLRYVGHVAARTAVGEILAFPDDDCIFEPDTLAKVDRHFRDDPELGFVTGAVLNLDGKPTAMGRWLGRSQDLTPLNAWIGLIEFNLFMRCSLYEAVGGWDANLGIGCRYGSAEGPDLAIRMIEAGGRGVFDRDLLVRHMDKSTTINRSRARAYARGMGYVMRKDAMPPRFVATMMIRSLGGVVVSAVRGRRDLVQYYIGTFVGRMEGYFSRDAARAARERRASAKDVRWRPDAEKQA</sequence>
<dbReference type="RefSeq" id="WP_042061778.1">
    <property type="nucleotide sequence ID" value="NZ_BAND01000164.1"/>
</dbReference>
<dbReference type="Pfam" id="PF00535">
    <property type="entry name" value="Glycos_transf_2"/>
    <property type="match status" value="1"/>
</dbReference>
<organism evidence="2 3">
    <name type="scientific">Acidomonas methanolica NBRC 104435</name>
    <dbReference type="NCBI Taxonomy" id="1231351"/>
    <lineage>
        <taxon>Bacteria</taxon>
        <taxon>Pseudomonadati</taxon>
        <taxon>Pseudomonadota</taxon>
        <taxon>Alphaproteobacteria</taxon>
        <taxon>Acetobacterales</taxon>
        <taxon>Acetobacteraceae</taxon>
        <taxon>Acidomonas</taxon>
    </lineage>
</organism>
<gene>
    <name evidence="2" type="ORF">Amme_172_006</name>
</gene>
<dbReference type="InterPro" id="IPR029044">
    <property type="entry name" value="Nucleotide-diphossugar_trans"/>
</dbReference>
<evidence type="ECO:0000259" key="1">
    <source>
        <dbReference type="Pfam" id="PF00535"/>
    </source>
</evidence>
<evidence type="ECO:0000313" key="3">
    <source>
        <dbReference type="Proteomes" id="UP000019760"/>
    </source>
</evidence>
<feature type="domain" description="Glycosyltransferase 2-like" evidence="1">
    <location>
        <begin position="4"/>
        <end position="117"/>
    </location>
</feature>
<protein>
    <submittedName>
        <fullName evidence="2">Glycosyl transferase family 2</fullName>
    </submittedName>
</protein>
<dbReference type="AlphaFoldDB" id="A0A023D8N7"/>
<dbReference type="EMBL" id="BAND01000164">
    <property type="protein sequence ID" value="GAJ30537.1"/>
    <property type="molecule type" value="Genomic_DNA"/>
</dbReference>
<keyword evidence="2" id="KW-0808">Transferase</keyword>
<reference evidence="2 3" key="2">
    <citation type="journal article" date="2014" name="FEMS Microbiol. Lett.">
        <title>Draft genomic DNA sequence of the facultatively methylotrophic bacterium Acidomonas methanolica type strain MB58.</title>
        <authorList>
            <person name="Higashiura N."/>
            <person name="Hadano H."/>
            <person name="Hirakawa H."/>
            <person name="Matsutani M."/>
            <person name="Takabe S."/>
            <person name="Matsushita K."/>
            <person name="Azuma Y."/>
        </authorList>
    </citation>
    <scope>NUCLEOTIDE SEQUENCE [LARGE SCALE GENOMIC DNA]</scope>
    <source>
        <strain evidence="2 3">MB58</strain>
    </source>
</reference>
<dbReference type="SUPFAM" id="SSF53448">
    <property type="entry name" value="Nucleotide-diphospho-sugar transferases"/>
    <property type="match status" value="1"/>
</dbReference>
<accession>A0A023D8N7</accession>
<name>A0A023D8N7_ACIMT</name>